<proteinExistence type="predicted"/>
<sequence length="107" mass="11928">IDHKPYNPKGSVYREFCSGCHGLTGGGDGFNARYLPETPISHSDPTLMSERPNDTLYDGIHAGGAVLNKHHFMPPWGETLSPHDMKSLVEEIRKFCQCQGPEWSESQ</sequence>
<evidence type="ECO:0000313" key="5">
    <source>
        <dbReference type="EMBL" id="SVE37455.1"/>
    </source>
</evidence>
<dbReference type="GO" id="GO:0020037">
    <property type="term" value="F:heme binding"/>
    <property type="evidence" value="ECO:0007669"/>
    <property type="project" value="InterPro"/>
</dbReference>
<evidence type="ECO:0000256" key="2">
    <source>
        <dbReference type="ARBA" id="ARBA00022723"/>
    </source>
</evidence>
<dbReference type="InterPro" id="IPR036909">
    <property type="entry name" value="Cyt_c-like_dom_sf"/>
</dbReference>
<keyword evidence="1" id="KW-0349">Heme</keyword>
<feature type="non-terminal residue" evidence="5">
    <location>
        <position position="1"/>
    </location>
</feature>
<dbReference type="Gene3D" id="1.10.760.10">
    <property type="entry name" value="Cytochrome c-like domain"/>
    <property type="match status" value="1"/>
</dbReference>
<keyword evidence="3" id="KW-0408">Iron</keyword>
<dbReference type="SUPFAM" id="SSF46626">
    <property type="entry name" value="Cytochrome c"/>
    <property type="match status" value="1"/>
</dbReference>
<dbReference type="AlphaFoldDB" id="A0A383CZR5"/>
<reference evidence="5" key="1">
    <citation type="submission" date="2018-05" db="EMBL/GenBank/DDBJ databases">
        <authorList>
            <person name="Lanie J.A."/>
            <person name="Ng W.-L."/>
            <person name="Kazmierczak K.M."/>
            <person name="Andrzejewski T.M."/>
            <person name="Davidsen T.M."/>
            <person name="Wayne K.J."/>
            <person name="Tettelin H."/>
            <person name="Glass J.I."/>
            <person name="Rusch D."/>
            <person name="Podicherti R."/>
            <person name="Tsui H.-C.T."/>
            <person name="Winkler M.E."/>
        </authorList>
    </citation>
    <scope>NUCLEOTIDE SEQUENCE</scope>
</reference>
<dbReference type="EMBL" id="UINC01212920">
    <property type="protein sequence ID" value="SVE37455.1"/>
    <property type="molecule type" value="Genomic_DNA"/>
</dbReference>
<name>A0A383CZR5_9ZZZZ</name>
<dbReference type="Pfam" id="PF13442">
    <property type="entry name" value="Cytochrome_CBB3"/>
    <property type="match status" value="1"/>
</dbReference>
<evidence type="ECO:0000256" key="1">
    <source>
        <dbReference type="ARBA" id="ARBA00022617"/>
    </source>
</evidence>
<evidence type="ECO:0000259" key="4">
    <source>
        <dbReference type="Pfam" id="PF13442"/>
    </source>
</evidence>
<dbReference type="GO" id="GO:0046872">
    <property type="term" value="F:metal ion binding"/>
    <property type="evidence" value="ECO:0007669"/>
    <property type="project" value="UniProtKB-KW"/>
</dbReference>
<organism evidence="5">
    <name type="scientific">marine metagenome</name>
    <dbReference type="NCBI Taxonomy" id="408172"/>
    <lineage>
        <taxon>unclassified sequences</taxon>
        <taxon>metagenomes</taxon>
        <taxon>ecological metagenomes</taxon>
    </lineage>
</organism>
<gene>
    <name evidence="5" type="ORF">METZ01_LOCUS490309</name>
</gene>
<accession>A0A383CZR5</accession>
<evidence type="ECO:0000256" key="3">
    <source>
        <dbReference type="ARBA" id="ARBA00023004"/>
    </source>
</evidence>
<protein>
    <recommendedName>
        <fullName evidence="4">Cytochrome c domain-containing protein</fullName>
    </recommendedName>
</protein>
<dbReference type="GO" id="GO:0009055">
    <property type="term" value="F:electron transfer activity"/>
    <property type="evidence" value="ECO:0007669"/>
    <property type="project" value="InterPro"/>
</dbReference>
<keyword evidence="2" id="KW-0479">Metal-binding</keyword>
<dbReference type="InterPro" id="IPR009056">
    <property type="entry name" value="Cyt_c-like_dom"/>
</dbReference>
<feature type="domain" description="Cytochrome c" evidence="4">
    <location>
        <begin position="11"/>
        <end position="90"/>
    </location>
</feature>